<organism evidence="3 4">
    <name type="scientific">Streptomyces tremellae</name>
    <dbReference type="NCBI Taxonomy" id="1124239"/>
    <lineage>
        <taxon>Bacteria</taxon>
        <taxon>Bacillati</taxon>
        <taxon>Actinomycetota</taxon>
        <taxon>Actinomycetes</taxon>
        <taxon>Kitasatosporales</taxon>
        <taxon>Streptomycetaceae</taxon>
        <taxon>Streptomyces</taxon>
    </lineage>
</organism>
<evidence type="ECO:0000256" key="1">
    <source>
        <dbReference type="SAM" id="MobiDB-lite"/>
    </source>
</evidence>
<feature type="domain" description="Phosphoribulokinase/uridine kinase" evidence="2">
    <location>
        <begin position="31"/>
        <end position="216"/>
    </location>
</feature>
<dbReference type="Pfam" id="PF00485">
    <property type="entry name" value="PRK"/>
    <property type="match status" value="1"/>
</dbReference>
<dbReference type="RefSeq" id="WP_345647040.1">
    <property type="nucleotide sequence ID" value="NZ_BAABEP010000019.1"/>
</dbReference>
<evidence type="ECO:0000259" key="2">
    <source>
        <dbReference type="Pfam" id="PF00485"/>
    </source>
</evidence>
<dbReference type="SUPFAM" id="SSF52540">
    <property type="entry name" value="P-loop containing nucleoside triphosphate hydrolases"/>
    <property type="match status" value="1"/>
</dbReference>
<dbReference type="NCBIfam" id="NF006743">
    <property type="entry name" value="PRK09270.1-2"/>
    <property type="match status" value="1"/>
</dbReference>
<dbReference type="PANTHER" id="PTHR10285">
    <property type="entry name" value="URIDINE KINASE"/>
    <property type="match status" value="1"/>
</dbReference>
<keyword evidence="4" id="KW-1185">Reference proteome</keyword>
<gene>
    <name evidence="3" type="ORF">GCM10023082_31720</name>
</gene>
<dbReference type="InterPro" id="IPR027417">
    <property type="entry name" value="P-loop_NTPase"/>
</dbReference>
<evidence type="ECO:0000313" key="4">
    <source>
        <dbReference type="Proteomes" id="UP001499884"/>
    </source>
</evidence>
<keyword evidence="3" id="KW-0808">Transferase</keyword>
<comment type="caution">
    <text evidence="3">The sequence shown here is derived from an EMBL/GenBank/DDBJ whole genome shotgun (WGS) entry which is preliminary data.</text>
</comment>
<proteinExistence type="predicted"/>
<reference evidence="4" key="1">
    <citation type="journal article" date="2019" name="Int. J. Syst. Evol. Microbiol.">
        <title>The Global Catalogue of Microorganisms (GCM) 10K type strain sequencing project: providing services to taxonomists for standard genome sequencing and annotation.</title>
        <authorList>
            <consortium name="The Broad Institute Genomics Platform"/>
            <consortium name="The Broad Institute Genome Sequencing Center for Infectious Disease"/>
            <person name="Wu L."/>
            <person name="Ma J."/>
        </authorList>
    </citation>
    <scope>NUCLEOTIDE SEQUENCE [LARGE SCALE GENOMIC DNA]</scope>
    <source>
        <strain evidence="4">JCM 30846</strain>
    </source>
</reference>
<dbReference type="InterPro" id="IPR006083">
    <property type="entry name" value="PRK/URK"/>
</dbReference>
<keyword evidence="3" id="KW-0418">Kinase</keyword>
<dbReference type="Proteomes" id="UP001499884">
    <property type="component" value="Unassembled WGS sequence"/>
</dbReference>
<feature type="region of interest" description="Disordered" evidence="1">
    <location>
        <begin position="216"/>
        <end position="243"/>
    </location>
</feature>
<name>A0ABP7F588_9ACTN</name>
<protein>
    <submittedName>
        <fullName evidence="3">Nucleoside/nucleotide kinase family protein</fullName>
    </submittedName>
</protein>
<dbReference type="GO" id="GO:0016301">
    <property type="term" value="F:kinase activity"/>
    <property type="evidence" value="ECO:0007669"/>
    <property type="project" value="UniProtKB-KW"/>
</dbReference>
<evidence type="ECO:0000313" key="3">
    <source>
        <dbReference type="EMBL" id="GAA3731744.1"/>
    </source>
</evidence>
<dbReference type="EMBL" id="BAABEP010000019">
    <property type="protein sequence ID" value="GAA3731744.1"/>
    <property type="molecule type" value="Genomic_DNA"/>
</dbReference>
<dbReference type="Gene3D" id="3.40.50.300">
    <property type="entry name" value="P-loop containing nucleotide triphosphate hydrolases"/>
    <property type="match status" value="1"/>
</dbReference>
<sequence>MDSTVDGHAHRFDALVDRARGLAAAGGRRLLGVTGPPGAGKSTLALRLVERLVETEGPEAAALVPMDGFHLAQAELGRLGRADRKGAPDTFDAAGYVALLARLREARAGEVVYAPAFDRSLEEAVAGSVAVPAAVRLVVTEGNYLLHDDTAWAPVRPLLDEVWFLAPDPALRVARLVERHVRHGRDRAAAERWVARSDEANARLIEAGRGRADLVLAGDVGPGAPGGADTDGEKVSGGPEDWA</sequence>
<accession>A0ABP7F588</accession>